<dbReference type="InterPro" id="IPR016181">
    <property type="entry name" value="Acyl_CoA_acyltransferase"/>
</dbReference>
<evidence type="ECO:0008006" key="2">
    <source>
        <dbReference type="Google" id="ProtNLM"/>
    </source>
</evidence>
<evidence type="ECO:0000313" key="1">
    <source>
        <dbReference type="EMBL" id="SVE40746.1"/>
    </source>
</evidence>
<accession>A0A383D888</accession>
<dbReference type="EMBL" id="UINC01215178">
    <property type="protein sequence ID" value="SVE40746.1"/>
    <property type="molecule type" value="Genomic_DNA"/>
</dbReference>
<dbReference type="Gene3D" id="3.40.630.30">
    <property type="match status" value="1"/>
</dbReference>
<sequence>MLSYRPFLNGDIPSIVAIWKNHGPDPALAKEISADLFDRLVLSKLYFDRRGLIMAVDDGQIVGFVHAGFGP</sequence>
<name>A0A383D888_9ZZZZ</name>
<organism evidence="1">
    <name type="scientific">marine metagenome</name>
    <dbReference type="NCBI Taxonomy" id="408172"/>
    <lineage>
        <taxon>unclassified sequences</taxon>
        <taxon>metagenomes</taxon>
        <taxon>ecological metagenomes</taxon>
    </lineage>
</organism>
<gene>
    <name evidence="1" type="ORF">METZ01_LOCUS493600</name>
</gene>
<dbReference type="AlphaFoldDB" id="A0A383D888"/>
<feature type="non-terminal residue" evidence="1">
    <location>
        <position position="71"/>
    </location>
</feature>
<reference evidence="1" key="1">
    <citation type="submission" date="2018-05" db="EMBL/GenBank/DDBJ databases">
        <authorList>
            <person name="Lanie J.A."/>
            <person name="Ng W.-L."/>
            <person name="Kazmierczak K.M."/>
            <person name="Andrzejewski T.M."/>
            <person name="Davidsen T.M."/>
            <person name="Wayne K.J."/>
            <person name="Tettelin H."/>
            <person name="Glass J.I."/>
            <person name="Rusch D."/>
            <person name="Podicherti R."/>
            <person name="Tsui H.-C.T."/>
            <person name="Winkler M.E."/>
        </authorList>
    </citation>
    <scope>NUCLEOTIDE SEQUENCE</scope>
</reference>
<proteinExistence type="predicted"/>
<dbReference type="SUPFAM" id="SSF55729">
    <property type="entry name" value="Acyl-CoA N-acyltransferases (Nat)"/>
    <property type="match status" value="1"/>
</dbReference>
<protein>
    <recommendedName>
        <fullName evidence="2">N-acetyltransferase domain-containing protein</fullName>
    </recommendedName>
</protein>